<dbReference type="EMBL" id="PXZM01000014">
    <property type="protein sequence ID" value="PSJ96735.1"/>
    <property type="molecule type" value="Genomic_DNA"/>
</dbReference>
<dbReference type="InterPro" id="IPR008964">
    <property type="entry name" value="Invasin/intimin_cell_adhesion"/>
</dbReference>
<dbReference type="Pfam" id="PF02368">
    <property type="entry name" value="Big_2"/>
    <property type="match status" value="4"/>
</dbReference>
<dbReference type="AlphaFoldDB" id="A0A2P7VC04"/>
<dbReference type="Gene3D" id="2.60.40.1080">
    <property type="match status" value="7"/>
</dbReference>
<comment type="caution">
    <text evidence="3">The sequence shown here is derived from an EMBL/GenBank/DDBJ whole genome shotgun (WGS) entry which is preliminary data.</text>
</comment>
<feature type="domain" description="BIG2" evidence="2">
    <location>
        <begin position="537"/>
        <end position="614"/>
    </location>
</feature>
<keyword evidence="4" id="KW-1185">Reference proteome</keyword>
<dbReference type="OrthoDB" id="2462798at2"/>
<dbReference type="Pfam" id="PF21461">
    <property type="entry name" value="HL_N-beta"/>
    <property type="match status" value="1"/>
</dbReference>
<evidence type="ECO:0000259" key="2">
    <source>
        <dbReference type="SMART" id="SM00635"/>
    </source>
</evidence>
<evidence type="ECO:0000313" key="4">
    <source>
        <dbReference type="Proteomes" id="UP000240419"/>
    </source>
</evidence>
<dbReference type="SUPFAM" id="SSF49373">
    <property type="entry name" value="Invasin/intimin cell-adhesion fragments"/>
    <property type="match status" value="6"/>
</dbReference>
<feature type="domain" description="BIG2" evidence="2">
    <location>
        <begin position="213"/>
        <end position="288"/>
    </location>
</feature>
<gene>
    <name evidence="3" type="ORF">C7R93_11185</name>
</gene>
<feature type="domain" description="BIG2" evidence="2">
    <location>
        <begin position="50"/>
        <end position="126"/>
    </location>
</feature>
<feature type="domain" description="BIG2" evidence="2">
    <location>
        <begin position="129"/>
        <end position="205"/>
    </location>
</feature>
<feature type="chain" id="PRO_5015129318" evidence="1">
    <location>
        <begin position="33"/>
        <end position="616"/>
    </location>
</feature>
<dbReference type="InterPro" id="IPR003343">
    <property type="entry name" value="Big_2"/>
</dbReference>
<dbReference type="SMART" id="SM00635">
    <property type="entry name" value="BID_2"/>
    <property type="match status" value="7"/>
</dbReference>
<name>A0A2P7VC04_9BACL</name>
<dbReference type="InterPro" id="IPR048734">
    <property type="entry name" value="HL_N-beta"/>
</dbReference>
<protein>
    <submittedName>
        <fullName evidence="3">Ig-like domain-containing surface protein</fullName>
    </submittedName>
</protein>
<evidence type="ECO:0000313" key="3">
    <source>
        <dbReference type="EMBL" id="PSJ96735.1"/>
    </source>
</evidence>
<sequence length="616" mass="64896">MKKMKSNLMKNVSLAVATICTVQFSVTGIASAQVVTPQPLEAYSVVASSVSNGLKASVSSVNVTIGDSETIRLTYNGSPIDNALVDWEIGSSSIASVSNGVVYGKKVGTTVATARYNGYRVTVRVTVDRAQTLEATKTEVSVKKGKKTNVSLKFAGSSLPGSRATWKTADKTVATVDDGEIKGVGQGSTVITASYKDQEVEIRVDVEGGNSDGKLEADVTKLKMEKGDKETIKLTYDDDKLSGSKATWKTSKSSVATVNDDGVVTAKGKGTATITAKYKGYEVEVEVYVDTDSSGKLEADETSISLKKGDRDTIQLTYDDERLSGSKATWKTSNSSVATVDDGVVTAKGQGTATITASYKGDKVEIRVNVDYNNSGKLEVNDSTISLKKGERETVTLKYDGSSIGNSSASWSTSRSSVATVSSSGTITATGKGKATITAQYKGEKVEIEVTVDSSSGMLEADDTSVTLKKGERETVKLRYDGDTISNSKASWKTSKSSVATVTSSGTITAKGKGTATITATYKGEKVEIEVKVDSKSSGKLEADDTSITIKKGDSEKIKLTYDGDDISSTKAKWKSNKSSVASVSSSGSVKGKKKGKATITAEYKGYEVEIEVTVK</sequence>
<feature type="domain" description="BIG2" evidence="2">
    <location>
        <begin position="455"/>
        <end position="532"/>
    </location>
</feature>
<feature type="domain" description="BIG2" evidence="2">
    <location>
        <begin position="291"/>
        <end position="369"/>
    </location>
</feature>
<proteinExistence type="predicted"/>
<keyword evidence="1" id="KW-0732">Signal</keyword>
<feature type="domain" description="BIG2" evidence="2">
    <location>
        <begin position="374"/>
        <end position="451"/>
    </location>
</feature>
<feature type="signal peptide" evidence="1">
    <location>
        <begin position="1"/>
        <end position="32"/>
    </location>
</feature>
<accession>A0A2P7VC04</accession>
<reference evidence="3 4" key="1">
    <citation type="submission" date="2018-03" db="EMBL/GenBank/DDBJ databases">
        <title>Brevisbacillus phylogenomics.</title>
        <authorList>
            <person name="Dunlap C."/>
        </authorList>
    </citation>
    <scope>NUCLEOTIDE SEQUENCE [LARGE SCALE GENOMIC DNA]</scope>
    <source>
        <strain evidence="3 4">NRRL NRS-1210</strain>
    </source>
</reference>
<organism evidence="3 4">
    <name type="scientific">Brevibacillus fortis</name>
    <dbReference type="NCBI Taxonomy" id="2126352"/>
    <lineage>
        <taxon>Bacteria</taxon>
        <taxon>Bacillati</taxon>
        <taxon>Bacillota</taxon>
        <taxon>Bacilli</taxon>
        <taxon>Bacillales</taxon>
        <taxon>Paenibacillaceae</taxon>
        <taxon>Brevibacillus</taxon>
    </lineage>
</organism>
<evidence type="ECO:0000256" key="1">
    <source>
        <dbReference type="SAM" id="SignalP"/>
    </source>
</evidence>
<dbReference type="Proteomes" id="UP000240419">
    <property type="component" value="Unassembled WGS sequence"/>
</dbReference>
<dbReference type="RefSeq" id="WP_106838869.1">
    <property type="nucleotide sequence ID" value="NZ_JBCNIW010000002.1"/>
</dbReference>